<evidence type="ECO:0000313" key="1">
    <source>
        <dbReference type="EMBL" id="KIM39570.1"/>
    </source>
</evidence>
<gene>
    <name evidence="1" type="ORF">M413DRAFT_29285</name>
</gene>
<evidence type="ECO:0000313" key="2">
    <source>
        <dbReference type="Proteomes" id="UP000053424"/>
    </source>
</evidence>
<name>A0A0C3BSB4_HEBCY</name>
<sequence>MIDQLNPTIVGLEKGLTKRAPCSIRLLEKAGSRSARASVNKLPVELLAYIFEGCVERETRQLSPQPFRSYLYGVPAGSPPILFLQICRHWREVALSTSSLWTSLSGRQIYRGYSSRPSPTIPAMKYWLDRSGRAPLNLQIYFSRNSNAKPSHASDMLHLFATEISRWRSFSIEFDAALVETMMEILDRSRGKLNTLEELEVCFQYRLAAVEPAVTVLSSLLSLRSLKRLYLNYSLNFPTFDFQLIPWRQLNEILVQAPLSPDQCIHYLSQCSSASRISLYAPPSHSDSVPLSPHIPITTLPNLSSLTLTQWWDAAKVLQFLNLPSLRYLKLRTKGFHGSNRQPSIFKRFLKRSHCAIDQLSIIDEDIGISAVLEYFKIPALHIIPRVEFSFEEAGMAMLEVLQAHPNAQHLFPRLDAWDCPLTERCYIGWGDTNEEMIPKYKWEDGKIMFFST</sequence>
<reference evidence="1 2" key="1">
    <citation type="submission" date="2014-04" db="EMBL/GenBank/DDBJ databases">
        <authorList>
            <consortium name="DOE Joint Genome Institute"/>
            <person name="Kuo A."/>
            <person name="Gay G."/>
            <person name="Dore J."/>
            <person name="Kohler A."/>
            <person name="Nagy L.G."/>
            <person name="Floudas D."/>
            <person name="Copeland A."/>
            <person name="Barry K.W."/>
            <person name="Cichocki N."/>
            <person name="Veneault-Fourrey C."/>
            <person name="LaButti K."/>
            <person name="Lindquist E.A."/>
            <person name="Lipzen A."/>
            <person name="Lundell T."/>
            <person name="Morin E."/>
            <person name="Murat C."/>
            <person name="Sun H."/>
            <person name="Tunlid A."/>
            <person name="Henrissat B."/>
            <person name="Grigoriev I.V."/>
            <person name="Hibbett D.S."/>
            <person name="Martin F."/>
            <person name="Nordberg H.P."/>
            <person name="Cantor M.N."/>
            <person name="Hua S.X."/>
        </authorList>
    </citation>
    <scope>NUCLEOTIDE SEQUENCE [LARGE SCALE GENOMIC DNA]</scope>
    <source>
        <strain evidence="2">h7</strain>
    </source>
</reference>
<organism evidence="1 2">
    <name type="scientific">Hebeloma cylindrosporum</name>
    <dbReference type="NCBI Taxonomy" id="76867"/>
    <lineage>
        <taxon>Eukaryota</taxon>
        <taxon>Fungi</taxon>
        <taxon>Dikarya</taxon>
        <taxon>Basidiomycota</taxon>
        <taxon>Agaricomycotina</taxon>
        <taxon>Agaricomycetes</taxon>
        <taxon>Agaricomycetidae</taxon>
        <taxon>Agaricales</taxon>
        <taxon>Agaricineae</taxon>
        <taxon>Hymenogastraceae</taxon>
        <taxon>Hebeloma</taxon>
    </lineage>
</organism>
<reference evidence="2" key="2">
    <citation type="submission" date="2015-01" db="EMBL/GenBank/DDBJ databases">
        <title>Evolutionary Origins and Diversification of the Mycorrhizal Mutualists.</title>
        <authorList>
            <consortium name="DOE Joint Genome Institute"/>
            <consortium name="Mycorrhizal Genomics Consortium"/>
            <person name="Kohler A."/>
            <person name="Kuo A."/>
            <person name="Nagy L.G."/>
            <person name="Floudas D."/>
            <person name="Copeland A."/>
            <person name="Barry K.W."/>
            <person name="Cichocki N."/>
            <person name="Veneault-Fourrey C."/>
            <person name="LaButti K."/>
            <person name="Lindquist E.A."/>
            <person name="Lipzen A."/>
            <person name="Lundell T."/>
            <person name="Morin E."/>
            <person name="Murat C."/>
            <person name="Riley R."/>
            <person name="Ohm R."/>
            <person name="Sun H."/>
            <person name="Tunlid A."/>
            <person name="Henrissat B."/>
            <person name="Grigoriev I.V."/>
            <person name="Hibbett D.S."/>
            <person name="Martin F."/>
        </authorList>
    </citation>
    <scope>NUCLEOTIDE SEQUENCE [LARGE SCALE GENOMIC DNA]</scope>
    <source>
        <strain evidence="2">h7</strain>
    </source>
</reference>
<dbReference type="OrthoDB" id="3365698at2759"/>
<proteinExistence type="predicted"/>
<dbReference type="HOGENOM" id="CLU_627078_0_0_1"/>
<protein>
    <submittedName>
        <fullName evidence="1">Uncharacterized protein</fullName>
    </submittedName>
</protein>
<accession>A0A0C3BSB4</accession>
<dbReference type="Proteomes" id="UP000053424">
    <property type="component" value="Unassembled WGS sequence"/>
</dbReference>
<keyword evidence="2" id="KW-1185">Reference proteome</keyword>
<dbReference type="STRING" id="686832.A0A0C3BSB4"/>
<dbReference type="EMBL" id="KN831785">
    <property type="protein sequence ID" value="KIM39570.1"/>
    <property type="molecule type" value="Genomic_DNA"/>
</dbReference>
<dbReference type="AlphaFoldDB" id="A0A0C3BSB4"/>